<dbReference type="InterPro" id="IPR015925">
    <property type="entry name" value="Ryanodine_IP3_receptor"/>
</dbReference>
<evidence type="ECO:0000259" key="9">
    <source>
        <dbReference type="Pfam" id="PF08454"/>
    </source>
</evidence>
<evidence type="ECO:0000256" key="2">
    <source>
        <dbReference type="ARBA" id="ARBA00022692"/>
    </source>
</evidence>
<dbReference type="EMBL" id="JBIMZQ010000008">
    <property type="protein sequence ID" value="KAL3669646.1"/>
    <property type="molecule type" value="Genomic_DNA"/>
</dbReference>
<dbReference type="Proteomes" id="UP001632037">
    <property type="component" value="Unassembled WGS sequence"/>
</dbReference>
<feature type="region of interest" description="Disordered" evidence="6">
    <location>
        <begin position="1557"/>
        <end position="1589"/>
    </location>
</feature>
<dbReference type="InterPro" id="IPR013662">
    <property type="entry name" value="RIH_assoc-dom"/>
</dbReference>
<feature type="transmembrane region" description="Helical" evidence="7">
    <location>
        <begin position="1122"/>
        <end position="1141"/>
    </location>
</feature>
<evidence type="ECO:0000256" key="5">
    <source>
        <dbReference type="SAM" id="Coils"/>
    </source>
</evidence>
<dbReference type="Pfam" id="PF00520">
    <property type="entry name" value="Ion_trans"/>
    <property type="match status" value="1"/>
</dbReference>
<feature type="compositionally biased region" description="Polar residues" evidence="6">
    <location>
        <begin position="345"/>
        <end position="360"/>
    </location>
</feature>
<dbReference type="Gene3D" id="1.10.287.70">
    <property type="match status" value="1"/>
</dbReference>
<keyword evidence="5" id="KW-0175">Coiled coil</keyword>
<feature type="region of interest" description="Disordered" evidence="6">
    <location>
        <begin position="287"/>
        <end position="384"/>
    </location>
</feature>
<feature type="domain" description="RyR/IP3R Homology associated" evidence="9">
    <location>
        <begin position="707"/>
        <end position="799"/>
    </location>
</feature>
<dbReference type="Pfam" id="PF08454">
    <property type="entry name" value="RIH_assoc"/>
    <property type="match status" value="1"/>
</dbReference>
<evidence type="ECO:0000256" key="3">
    <source>
        <dbReference type="ARBA" id="ARBA00022989"/>
    </source>
</evidence>
<organism evidence="10 11">
    <name type="scientific">Phytophthora oleae</name>
    <dbReference type="NCBI Taxonomy" id="2107226"/>
    <lineage>
        <taxon>Eukaryota</taxon>
        <taxon>Sar</taxon>
        <taxon>Stramenopiles</taxon>
        <taxon>Oomycota</taxon>
        <taxon>Peronosporomycetes</taxon>
        <taxon>Peronosporales</taxon>
        <taxon>Peronosporaceae</taxon>
        <taxon>Phytophthora</taxon>
    </lineage>
</organism>
<comment type="subcellular location">
    <subcellularLocation>
        <location evidence="1">Membrane</location>
        <topology evidence="1">Multi-pass membrane protein</topology>
    </subcellularLocation>
</comment>
<comment type="caution">
    <text evidence="10">The sequence shown here is derived from an EMBL/GenBank/DDBJ whole genome shotgun (WGS) entry which is preliminary data.</text>
</comment>
<keyword evidence="3 7" id="KW-1133">Transmembrane helix</keyword>
<feature type="region of interest" description="Disordered" evidence="6">
    <location>
        <begin position="1821"/>
        <end position="1869"/>
    </location>
</feature>
<feature type="compositionally biased region" description="Polar residues" evidence="6">
    <location>
        <begin position="1824"/>
        <end position="1833"/>
    </location>
</feature>
<feature type="domain" description="Ion transport" evidence="8">
    <location>
        <begin position="1274"/>
        <end position="1431"/>
    </location>
</feature>
<dbReference type="PANTHER" id="PTHR13715">
    <property type="entry name" value="RYANODINE RECEPTOR AND IP3 RECEPTOR"/>
    <property type="match status" value="1"/>
</dbReference>
<protein>
    <recommendedName>
        <fullName evidence="12">Ion transport domain-containing protein</fullName>
    </recommendedName>
</protein>
<feature type="transmembrane region" description="Helical" evidence="7">
    <location>
        <begin position="1060"/>
        <end position="1079"/>
    </location>
</feature>
<feature type="region of interest" description="Disordered" evidence="6">
    <location>
        <begin position="1670"/>
        <end position="1738"/>
    </location>
</feature>
<feature type="compositionally biased region" description="Basic residues" evidence="6">
    <location>
        <begin position="1148"/>
        <end position="1166"/>
    </location>
</feature>
<evidence type="ECO:0000256" key="6">
    <source>
        <dbReference type="SAM" id="MobiDB-lite"/>
    </source>
</evidence>
<evidence type="ECO:0000313" key="10">
    <source>
        <dbReference type="EMBL" id="KAL3669646.1"/>
    </source>
</evidence>
<feature type="region of interest" description="Disordered" evidence="6">
    <location>
        <begin position="1148"/>
        <end position="1181"/>
    </location>
</feature>
<dbReference type="GO" id="GO:0016020">
    <property type="term" value="C:membrane"/>
    <property type="evidence" value="ECO:0007669"/>
    <property type="project" value="UniProtKB-SubCell"/>
</dbReference>
<evidence type="ECO:0008006" key="12">
    <source>
        <dbReference type="Google" id="ProtNLM"/>
    </source>
</evidence>
<reference evidence="10 11" key="1">
    <citation type="submission" date="2024-09" db="EMBL/GenBank/DDBJ databases">
        <title>Genome sequencing and assembly of Phytophthora oleae, isolate VK10A, causative agent of rot of olive drupes.</title>
        <authorList>
            <person name="Conti Taguali S."/>
            <person name="Riolo M."/>
            <person name="La Spada F."/>
            <person name="Cacciola S.O."/>
            <person name="Dionisio G."/>
        </authorList>
    </citation>
    <scope>NUCLEOTIDE SEQUENCE [LARGE SCALE GENOMIC DNA]</scope>
    <source>
        <strain evidence="10 11">VK10A</strain>
    </source>
</reference>
<sequence>MDLNGPQVPPTARSDNATDTGKLLEYHVRLLHLFAACATGKNTRVQEICQQILPLFSVLDLLSHADSTEGLQFALLRFLDQIFLTADDIETPGVNDLLEIMIALSQVCERRVVQYLSYVQVKDLNRQATLSLRKNKSKAGKTIGLSSQKPFESAPLYLVLFSIIPTLHSFIQQFSSFVDNSEETQYYLVRFNSYVTLLLMVCATSKWQLPEDVIANIEEFIYVIDKSVRPIMLQYQVPIHLSLEQAWSTSLRYQERLNCSSLNCELELSEMLQWAIDKRDQELKAGASQNKGLIRGRTNESKATSLPEAFPSDTTDISPLSQAVRDSTTSSNTTDSADRTDTRSKATTSYKLDNLSTNKPVTWGDSVPKSQESKEPSPTSKVENTLEAVDTKNAGRLLHRLSPRRYYKGLRAGKGGFPYLSPKKETPVTPLFNLALPERRTSRASISVDQTDSMYFFVRQHQQFSELDQFLTWLHAHPRVHSAIRDELNQMVQGILSIEASMKEEYDPHLHVRNISLSFDLVVAKLVEHVEALQDSTYLKTNLTLLNVFCRMIYAVEDAEERHNMQVKLNQLGVTRLVVQLISSRENDALFTSSIEVGVALLDGMNAEVQESFYGYWNEPDNERFFERIQDRIEKACKLIHSVDRASVNVISTPSALDNLLDSPGVVGDLQKKRQRQSIFGLDLDKMAGDKTAATEKGGAKRLGEPIISIFRFLQLLCEGHYLNAQRALIAQPTATVSANLVESTTSFLLDTYLALTDMDMGLITQLFETITEYCQGPCVEAQETVANYKFISAVNALLTHTFVQHDTRAQLAVQQLRAAIVVTLLSLLEGRSDHAIHSQLVQELNFEALKMNLVEVYVHFLHKRGTYAGNVNCSQDSYLTMGFNIYILLQQLADQHSHQAWWIPESDTDELPGNHLRLPPHPKMLSASITDGEISSDYKDAFHFFQANCAKVEVVWDHHRSPAQATKTETVNGGGSDDASTSGTGALIPFYFPVHPICFCLTNKSKKKLVWDVSRGADKLSDFYLRSDKLVDEMTHQSHLQHHLHVAWVARKSEEIKRVAFALAVVINLVVLLFYRAAGIHSRPFAASHVTFVNTWGREVDPPEPSVWIDATLSLAGTVQIILYSMALLCYMLNSAPLLIKKGWKRRHRKEQTKRSKRTAHTAHHRSTEGKERESFQDTEQLLRSLREREEEYNYLFLPPSIQKRSLPNQRDPVSPRVKAAVAPVDTKASKVSTAGDVKNGNRVRVQLQILGTSLYFLVRSPRVLYSLWQIFVSVLGAYVNKLYFAFLLLDVVDRYKELNNVLRSISRPAKALGVTTLLYLIVVYVFAVVGFFFFREDYTPKDDLSSAQIEGRAPYTCQRLFQCFLVSLDQGLKSDGGLGSYLRQLPLGASAHSYGRLAFDVSYNILLVVLLLNLVFGVIIDTFASLRTDDQEKTLDMQGRCFICSIDAYTFDRSTKRGFHDHISRDHNMWHYLYLFVHIRKKQITDYTGLELFLAMRMAKKDMSFFPTHRALSLMKHVDLDEHHDADLAIEEDRFHAPSTSFGSRRYAVTPFSPSRATSLGSGAASSHRGSNQWRDRAQSKRTSSVSFHSIGSRSVYLETTIPGAQTSDRVTTAKLERIESTINTLANAQTEIKEAQQRAEDRYVELLATISSWHQPLGQFSTPTIPGLSTSGSPPAVSRRPSARTQGSVTPRIFTFESVTDNIGEGTETSRPREARQASIASSLSSTTSSASRALNSITPRTLTIEIEKSAVHVEDEGERPSFLDEGQDWFAASPERHRQVPSPQHTSSLTYHLPSGDSEYSASPDLQTLAQGVLSYGAESPQQVNSPQSSRKRGQVTPRVFNFEFISDDEEEYKEGSPSPSPRKR</sequence>
<feature type="compositionally biased region" description="Polar residues" evidence="6">
    <location>
        <begin position="312"/>
        <end position="321"/>
    </location>
</feature>
<evidence type="ECO:0000313" key="11">
    <source>
        <dbReference type="Proteomes" id="UP001632037"/>
    </source>
</evidence>
<feature type="compositionally biased region" description="Low complexity" evidence="6">
    <location>
        <begin position="325"/>
        <end position="335"/>
    </location>
</feature>
<name>A0ABD3FTP6_9STRA</name>
<feature type="transmembrane region" description="Helical" evidence="7">
    <location>
        <begin position="1265"/>
        <end position="1291"/>
    </location>
</feature>
<accession>A0ABD3FTP6</accession>
<keyword evidence="11" id="KW-1185">Reference proteome</keyword>
<feature type="compositionally biased region" description="Basic and acidic residues" evidence="6">
    <location>
        <begin position="1167"/>
        <end position="1177"/>
    </location>
</feature>
<feature type="compositionally biased region" description="Polar residues" evidence="6">
    <location>
        <begin position="1557"/>
        <end position="1575"/>
    </location>
</feature>
<evidence type="ECO:0000259" key="8">
    <source>
        <dbReference type="Pfam" id="PF00520"/>
    </source>
</evidence>
<feature type="compositionally biased region" description="Low complexity" evidence="6">
    <location>
        <begin position="1720"/>
        <end position="1738"/>
    </location>
</feature>
<evidence type="ECO:0000256" key="4">
    <source>
        <dbReference type="ARBA" id="ARBA00023136"/>
    </source>
</evidence>
<feature type="region of interest" description="Disordered" evidence="6">
    <location>
        <begin position="1779"/>
        <end position="1807"/>
    </location>
</feature>
<dbReference type="InterPro" id="IPR005821">
    <property type="entry name" value="Ion_trans_dom"/>
</dbReference>
<feature type="transmembrane region" description="Helical" evidence="7">
    <location>
        <begin position="1403"/>
        <end position="1422"/>
    </location>
</feature>
<feature type="compositionally biased region" description="Polar residues" evidence="6">
    <location>
        <begin position="1785"/>
        <end position="1794"/>
    </location>
</feature>
<feature type="transmembrane region" description="Helical" evidence="7">
    <location>
        <begin position="1311"/>
        <end position="1336"/>
    </location>
</feature>
<feature type="coiled-coil region" evidence="5">
    <location>
        <begin position="1621"/>
        <end position="1648"/>
    </location>
</feature>
<dbReference type="PANTHER" id="PTHR13715:SF99">
    <property type="entry name" value="INOSITOL 1,4,5-TRISPHOSPHATE RECEPTOR-LIKE PROTEIN A"/>
    <property type="match status" value="1"/>
</dbReference>
<evidence type="ECO:0000256" key="7">
    <source>
        <dbReference type="SAM" id="Phobius"/>
    </source>
</evidence>
<keyword evidence="4 7" id="KW-0472">Membrane</keyword>
<gene>
    <name evidence="10" type="ORF">V7S43_005030</name>
</gene>
<evidence type="ECO:0000256" key="1">
    <source>
        <dbReference type="ARBA" id="ARBA00004141"/>
    </source>
</evidence>
<proteinExistence type="predicted"/>
<keyword evidence="2 7" id="KW-0812">Transmembrane</keyword>